<protein>
    <submittedName>
        <fullName evidence="2">Uncharacterized protein</fullName>
    </submittedName>
</protein>
<proteinExistence type="predicted"/>
<name>A0A9P9D1Y9_9HYPO</name>
<keyword evidence="3" id="KW-1185">Reference proteome</keyword>
<sequence>MNTVYEDEDAEMQDYDVDMLARQLESRLRFGNVTDGQHIRGVSVIDLIDDNAPRIPWSHGDCIVMTSHAARHQLHKGNCGTLWIDQLIARLGMAPYARDQTYRDILVRKLTAALIYLLHRLNLQEHIIMSPRKPHAAVWKPHTAAWGEEGWDGDESRPWSETDDATATGSVTSIDANTCSDSSLRYAETGRSDDDSMFNPNASPGHGHDIPVAPSSDGGLPSLSPSINGSRQLVDDDPFAFNAVNGHPVAFSRFSGNSSGSSPAQHSQIWSENSFDEVPTQDREPVVAVDVNTTKNDGKYLQTPPQSFQSKASDRATIQPPPSNEPQHATLASSQKAASLNDSLRIATQVITPNDSVSCQGAQAGPNATPRASLIMQTSTPSLRTKMAHWLNHDGSWTARSHANAADEHNRVINKASVTRVLPRELEATSRTSDYIKNQRLHQEPATTSRTSNYTKNQQLHQEPATT</sequence>
<evidence type="ECO:0000256" key="1">
    <source>
        <dbReference type="SAM" id="MobiDB-lite"/>
    </source>
</evidence>
<feature type="region of interest" description="Disordered" evidence="1">
    <location>
        <begin position="147"/>
        <end position="231"/>
    </location>
</feature>
<dbReference type="Proteomes" id="UP000738349">
    <property type="component" value="Unassembled WGS sequence"/>
</dbReference>
<feature type="compositionally biased region" description="Low complexity" evidence="1">
    <location>
        <begin position="214"/>
        <end position="226"/>
    </location>
</feature>
<feature type="region of interest" description="Disordered" evidence="1">
    <location>
        <begin position="293"/>
        <end position="337"/>
    </location>
</feature>
<organism evidence="2 3">
    <name type="scientific">Dactylonectria macrodidyma</name>
    <dbReference type="NCBI Taxonomy" id="307937"/>
    <lineage>
        <taxon>Eukaryota</taxon>
        <taxon>Fungi</taxon>
        <taxon>Dikarya</taxon>
        <taxon>Ascomycota</taxon>
        <taxon>Pezizomycotina</taxon>
        <taxon>Sordariomycetes</taxon>
        <taxon>Hypocreomycetidae</taxon>
        <taxon>Hypocreales</taxon>
        <taxon>Nectriaceae</taxon>
        <taxon>Dactylonectria</taxon>
    </lineage>
</organism>
<reference evidence="2" key="1">
    <citation type="journal article" date="2021" name="Nat. Commun.">
        <title>Genetic determinants of endophytism in the Arabidopsis root mycobiome.</title>
        <authorList>
            <person name="Mesny F."/>
            <person name="Miyauchi S."/>
            <person name="Thiergart T."/>
            <person name="Pickel B."/>
            <person name="Atanasova L."/>
            <person name="Karlsson M."/>
            <person name="Huettel B."/>
            <person name="Barry K.W."/>
            <person name="Haridas S."/>
            <person name="Chen C."/>
            <person name="Bauer D."/>
            <person name="Andreopoulos W."/>
            <person name="Pangilinan J."/>
            <person name="LaButti K."/>
            <person name="Riley R."/>
            <person name="Lipzen A."/>
            <person name="Clum A."/>
            <person name="Drula E."/>
            <person name="Henrissat B."/>
            <person name="Kohler A."/>
            <person name="Grigoriev I.V."/>
            <person name="Martin F.M."/>
            <person name="Hacquard S."/>
        </authorList>
    </citation>
    <scope>NUCLEOTIDE SEQUENCE</scope>
    <source>
        <strain evidence="2">MPI-CAGE-AT-0147</strain>
    </source>
</reference>
<evidence type="ECO:0000313" key="2">
    <source>
        <dbReference type="EMBL" id="KAH7111250.1"/>
    </source>
</evidence>
<comment type="caution">
    <text evidence="2">The sequence shown here is derived from an EMBL/GenBank/DDBJ whole genome shotgun (WGS) entry which is preliminary data.</text>
</comment>
<evidence type="ECO:0000313" key="3">
    <source>
        <dbReference type="Proteomes" id="UP000738349"/>
    </source>
</evidence>
<dbReference type="AlphaFoldDB" id="A0A9P9D1Y9"/>
<gene>
    <name evidence="2" type="ORF">EDB81DRAFT_894522</name>
</gene>
<dbReference type="OrthoDB" id="5106994at2759"/>
<feature type="compositionally biased region" description="Polar residues" evidence="1">
    <location>
        <begin position="325"/>
        <end position="337"/>
    </location>
</feature>
<feature type="compositionally biased region" description="Polar residues" evidence="1">
    <location>
        <begin position="165"/>
        <end position="183"/>
    </location>
</feature>
<accession>A0A9P9D1Y9</accession>
<feature type="region of interest" description="Disordered" evidence="1">
    <location>
        <begin position="430"/>
        <end position="467"/>
    </location>
</feature>
<dbReference type="EMBL" id="JAGMUV010000042">
    <property type="protein sequence ID" value="KAH7111250.1"/>
    <property type="molecule type" value="Genomic_DNA"/>
</dbReference>
<feature type="compositionally biased region" description="Polar residues" evidence="1">
    <location>
        <begin position="445"/>
        <end position="467"/>
    </location>
</feature>